<dbReference type="RefSeq" id="WP_073050668.1">
    <property type="nucleotide sequence ID" value="NZ_FQZL01000035.1"/>
</dbReference>
<dbReference type="STRING" id="1121476.SAMN02745751_03309"/>
<dbReference type="Proteomes" id="UP000184052">
    <property type="component" value="Unassembled WGS sequence"/>
</dbReference>
<sequence length="207" mass="24138">MKDSSFLDRMFPKKYDFYSLLIQQSKTTYDGISNLESWIKNKNDSDYNDVFANKAKADKIRFQLEKDLIEAFITPFDRQDLYTISIEINKIMSCTISILKTIKTLNIHIDSVILSMSNLLSLGALELSDAISILEKNPSEAQSKIERIRKSENSMEDIYILGLFELYSKNDTIMILKYREIYNYFKDAAMYLDSAVDIYHRIIVRLS</sequence>
<dbReference type="InterPro" id="IPR052912">
    <property type="entry name" value="UPF0111_domain"/>
</dbReference>
<evidence type="ECO:0008006" key="4">
    <source>
        <dbReference type="Google" id="ProtNLM"/>
    </source>
</evidence>
<gene>
    <name evidence="2" type="ORF">SAMN02745751_03309</name>
</gene>
<proteinExistence type="inferred from homology"/>
<reference evidence="2 3" key="1">
    <citation type="submission" date="2016-11" db="EMBL/GenBank/DDBJ databases">
        <authorList>
            <person name="Jaros S."/>
            <person name="Januszkiewicz K."/>
            <person name="Wedrychowicz H."/>
        </authorList>
    </citation>
    <scope>NUCLEOTIDE SEQUENCE [LARGE SCALE GENOMIC DNA]</scope>
    <source>
        <strain evidence="2 3">DSM 17477</strain>
    </source>
</reference>
<dbReference type="AlphaFoldDB" id="A0A1M6LY87"/>
<dbReference type="InterPro" id="IPR018445">
    <property type="entry name" value="Put_Phosphate_transp_reg"/>
</dbReference>
<comment type="similarity">
    <text evidence="1">Belongs to the UPF0111 family.</text>
</comment>
<protein>
    <recommendedName>
        <fullName evidence="4">Phosphate transport regulator (Distant homolog of PhoU)</fullName>
    </recommendedName>
</protein>
<dbReference type="Pfam" id="PF01865">
    <property type="entry name" value="PhoU_div"/>
    <property type="match status" value="1"/>
</dbReference>
<organism evidence="2 3">
    <name type="scientific">Dethiosulfatibacter aminovorans DSM 17477</name>
    <dbReference type="NCBI Taxonomy" id="1121476"/>
    <lineage>
        <taxon>Bacteria</taxon>
        <taxon>Bacillati</taxon>
        <taxon>Bacillota</taxon>
        <taxon>Tissierellia</taxon>
        <taxon>Dethiosulfatibacter</taxon>
    </lineage>
</organism>
<name>A0A1M6LY87_9FIRM</name>
<dbReference type="EMBL" id="FQZL01000035">
    <property type="protein sequence ID" value="SHJ76198.1"/>
    <property type="molecule type" value="Genomic_DNA"/>
</dbReference>
<evidence type="ECO:0000313" key="3">
    <source>
        <dbReference type="Proteomes" id="UP000184052"/>
    </source>
</evidence>
<dbReference type="InterPro" id="IPR038078">
    <property type="entry name" value="PhoU-like_sf"/>
</dbReference>
<accession>A0A1M6LY87</accession>
<keyword evidence="3" id="KW-1185">Reference proteome</keyword>
<evidence type="ECO:0000313" key="2">
    <source>
        <dbReference type="EMBL" id="SHJ76198.1"/>
    </source>
</evidence>
<dbReference type="PANTHER" id="PTHR37298:SF1">
    <property type="entry name" value="UPF0111 PROTEIN YKAA"/>
    <property type="match status" value="1"/>
</dbReference>
<evidence type="ECO:0000256" key="1">
    <source>
        <dbReference type="ARBA" id="ARBA00008591"/>
    </source>
</evidence>
<dbReference type="PANTHER" id="PTHR37298">
    <property type="entry name" value="UPF0111 PROTEIN YKAA"/>
    <property type="match status" value="1"/>
</dbReference>
<dbReference type="Gene3D" id="1.20.58.220">
    <property type="entry name" value="Phosphate transport system protein phou homolog 2, domain 2"/>
    <property type="match status" value="1"/>
</dbReference>